<accession>D1NU52</accession>
<evidence type="ECO:0000259" key="1">
    <source>
        <dbReference type="Pfam" id="PF12146"/>
    </source>
</evidence>
<dbReference type="Proteomes" id="UP000003656">
    <property type="component" value="Unassembled WGS sequence"/>
</dbReference>
<dbReference type="SUPFAM" id="SSF53474">
    <property type="entry name" value="alpha/beta-Hydrolases"/>
    <property type="match status" value="1"/>
</dbReference>
<dbReference type="PANTHER" id="PTHR43265:SF1">
    <property type="entry name" value="ESTERASE ESTD"/>
    <property type="match status" value="1"/>
</dbReference>
<proteinExistence type="predicted"/>
<sequence>MEHTGGLMAEQHFRVEDLDIEREGIKLHTRITRPASNGALDVRYPAVIMMHGLFGTLGYEPTDLFAELSDKLVAAGFMTVRFDFDGRGKSGGEPNGFDPYTEIEDAIAVLDYVRNLDDVEKISLLGHSFGGVVAGMTAGMYADVIHSLVLMAPAATSKSDAMHGHVLDGTFDPMHIPQTIDIPSHQAKMSGRFPRIIRIMPVYEVPARFDGPALCVQGNDDQVVSPHASKNYAEVMPNCTATFYNNLGHTFTGSDRELALDEITQFLVVERTAR</sequence>
<gene>
    <name evidence="2" type="ORF">BIFGAL_03373</name>
</gene>
<dbReference type="InterPro" id="IPR053145">
    <property type="entry name" value="AB_hydrolase_Est10"/>
</dbReference>
<dbReference type="InterPro" id="IPR029058">
    <property type="entry name" value="AB_hydrolase_fold"/>
</dbReference>
<dbReference type="Pfam" id="PF12146">
    <property type="entry name" value="Hydrolase_4"/>
    <property type="match status" value="1"/>
</dbReference>
<feature type="domain" description="Serine aminopeptidase S33" evidence="1">
    <location>
        <begin position="47"/>
        <end position="159"/>
    </location>
</feature>
<dbReference type="AlphaFoldDB" id="D1NU52"/>
<name>D1NU52_9BIFI</name>
<dbReference type="EMBL" id="ABXB03000002">
    <property type="protein sequence ID" value="EFA23256.1"/>
    <property type="molecule type" value="Genomic_DNA"/>
</dbReference>
<organism evidence="2 3">
    <name type="scientific">Bifidobacterium gallicum DSM 20093 = LMG 11596</name>
    <dbReference type="NCBI Taxonomy" id="561180"/>
    <lineage>
        <taxon>Bacteria</taxon>
        <taxon>Bacillati</taxon>
        <taxon>Actinomycetota</taxon>
        <taxon>Actinomycetes</taxon>
        <taxon>Bifidobacteriales</taxon>
        <taxon>Bifidobacteriaceae</taxon>
        <taxon>Bifidobacterium</taxon>
    </lineage>
</organism>
<dbReference type="GO" id="GO:0052689">
    <property type="term" value="F:carboxylic ester hydrolase activity"/>
    <property type="evidence" value="ECO:0007669"/>
    <property type="project" value="TreeGrafter"/>
</dbReference>
<evidence type="ECO:0000313" key="3">
    <source>
        <dbReference type="Proteomes" id="UP000003656"/>
    </source>
</evidence>
<dbReference type="Gene3D" id="3.40.50.1820">
    <property type="entry name" value="alpha/beta hydrolase"/>
    <property type="match status" value="1"/>
</dbReference>
<dbReference type="InterPro" id="IPR022742">
    <property type="entry name" value="Hydrolase_4"/>
</dbReference>
<dbReference type="eggNOG" id="COG1073">
    <property type="taxonomic scope" value="Bacteria"/>
</dbReference>
<protein>
    <recommendedName>
        <fullName evidence="1">Serine aminopeptidase S33 domain-containing protein</fullName>
    </recommendedName>
</protein>
<dbReference type="PANTHER" id="PTHR43265">
    <property type="entry name" value="ESTERASE ESTD"/>
    <property type="match status" value="1"/>
</dbReference>
<evidence type="ECO:0000313" key="2">
    <source>
        <dbReference type="EMBL" id="EFA23256.1"/>
    </source>
</evidence>
<reference evidence="2 3" key="1">
    <citation type="submission" date="2009-11" db="EMBL/GenBank/DDBJ databases">
        <authorList>
            <person name="Weinstock G."/>
            <person name="Sodergren E."/>
            <person name="Clifton S."/>
            <person name="Fulton L."/>
            <person name="Fulton B."/>
            <person name="Courtney L."/>
            <person name="Fronick C."/>
            <person name="Harrison M."/>
            <person name="Strong C."/>
            <person name="Farmer C."/>
            <person name="Delahaunty K."/>
            <person name="Markovic C."/>
            <person name="Hall O."/>
            <person name="Minx P."/>
            <person name="Tomlinson C."/>
            <person name="Mitreva M."/>
            <person name="Nelson J."/>
            <person name="Hou S."/>
            <person name="Wollam A."/>
            <person name="Pepin K.H."/>
            <person name="Johnson M."/>
            <person name="Bhonagiri V."/>
            <person name="Nash W.E."/>
            <person name="Warren W."/>
            <person name="Chinwalla A."/>
            <person name="Mardis E.R."/>
            <person name="Wilson R.K."/>
        </authorList>
    </citation>
    <scope>NUCLEOTIDE SEQUENCE [LARGE SCALE GENOMIC DNA]</scope>
    <source>
        <strain evidence="2 3">DSM 20093</strain>
    </source>
</reference>
<dbReference type="STRING" id="561180.BIFGAL_03373"/>
<comment type="caution">
    <text evidence="2">The sequence shown here is derived from an EMBL/GenBank/DDBJ whole genome shotgun (WGS) entry which is preliminary data.</text>
</comment>